<dbReference type="GeneID" id="20197863"/>
<protein>
    <submittedName>
        <fullName evidence="1 2">Uncharacterized protein</fullName>
    </submittedName>
</protein>
<gene>
    <name evidence="2" type="primary">20197863</name>
    <name evidence="1" type="ORF">HELRODRAFT_158397</name>
</gene>
<keyword evidence="3" id="KW-1185">Reference proteome</keyword>
<dbReference type="CTD" id="20197863"/>
<evidence type="ECO:0000313" key="1">
    <source>
        <dbReference type="EMBL" id="ESO12008.1"/>
    </source>
</evidence>
<dbReference type="EMBL" id="AMQM01000026">
    <property type="status" value="NOT_ANNOTATED_CDS"/>
    <property type="molecule type" value="Genomic_DNA"/>
</dbReference>
<reference evidence="3" key="1">
    <citation type="submission" date="2012-12" db="EMBL/GenBank/DDBJ databases">
        <authorList>
            <person name="Hellsten U."/>
            <person name="Grimwood J."/>
            <person name="Chapman J.A."/>
            <person name="Shapiro H."/>
            <person name="Aerts A."/>
            <person name="Otillar R.P."/>
            <person name="Terry A.Y."/>
            <person name="Boore J.L."/>
            <person name="Simakov O."/>
            <person name="Marletaz F."/>
            <person name="Cho S.-J."/>
            <person name="Edsinger-Gonzales E."/>
            <person name="Havlak P."/>
            <person name="Kuo D.-H."/>
            <person name="Larsson T."/>
            <person name="Lv J."/>
            <person name="Arendt D."/>
            <person name="Savage R."/>
            <person name="Osoegawa K."/>
            <person name="de Jong P."/>
            <person name="Lindberg D.R."/>
            <person name="Seaver E.C."/>
            <person name="Weisblat D.A."/>
            <person name="Putnam N.H."/>
            <person name="Grigoriev I.V."/>
            <person name="Rokhsar D.S."/>
        </authorList>
    </citation>
    <scope>NUCLEOTIDE SEQUENCE</scope>
</reference>
<dbReference type="HOGENOM" id="CLU_1972869_0_0_1"/>
<proteinExistence type="predicted"/>
<dbReference type="RefSeq" id="XP_009008728.1">
    <property type="nucleotide sequence ID" value="XM_009010480.1"/>
</dbReference>
<dbReference type="InParanoid" id="T1EMR3"/>
<dbReference type="Proteomes" id="UP000015101">
    <property type="component" value="Unassembled WGS sequence"/>
</dbReference>
<dbReference type="PANTHER" id="PTHR10725:SF74">
    <property type="entry name" value="ERAP1-LIKE C-TERMINAL DOMAIN-CONTAINING PROTEIN"/>
    <property type="match status" value="1"/>
</dbReference>
<dbReference type="KEGG" id="hro:HELRODRAFT_158397"/>
<dbReference type="PANTHER" id="PTHR10725">
    <property type="entry name" value="THAP DOMAIN-CONTAINING PROTEIN 9"/>
    <property type="match status" value="1"/>
</dbReference>
<reference evidence="2" key="3">
    <citation type="submission" date="2015-06" db="UniProtKB">
        <authorList>
            <consortium name="EnsemblMetazoa"/>
        </authorList>
    </citation>
    <scope>IDENTIFICATION</scope>
</reference>
<sequence length="127" mass="14741">MPNVQQHTDLFAPIQIITILSPFNTSIQKAKCPTCVLRSALNFVSDGEVVRKVGREFQRKRPEKAKADSAKECLTRVKKREQENDRKPAVYVQLIYLIITSRHIPSSPWFDDECRELKRECHKYDPA</sequence>
<dbReference type="AlphaFoldDB" id="T1EMR3"/>
<dbReference type="OrthoDB" id="6223661at2759"/>
<reference evidence="1 3" key="2">
    <citation type="journal article" date="2013" name="Nature">
        <title>Insights into bilaterian evolution from three spiralian genomes.</title>
        <authorList>
            <person name="Simakov O."/>
            <person name="Marletaz F."/>
            <person name="Cho S.J."/>
            <person name="Edsinger-Gonzales E."/>
            <person name="Havlak P."/>
            <person name="Hellsten U."/>
            <person name="Kuo D.H."/>
            <person name="Larsson T."/>
            <person name="Lv J."/>
            <person name="Arendt D."/>
            <person name="Savage R."/>
            <person name="Osoegawa K."/>
            <person name="de Jong P."/>
            <person name="Grimwood J."/>
            <person name="Chapman J.A."/>
            <person name="Shapiro H."/>
            <person name="Aerts A."/>
            <person name="Otillar R.P."/>
            <person name="Terry A.Y."/>
            <person name="Boore J.L."/>
            <person name="Grigoriev I.V."/>
            <person name="Lindberg D.R."/>
            <person name="Seaver E.C."/>
            <person name="Weisblat D.A."/>
            <person name="Putnam N.H."/>
            <person name="Rokhsar D.S."/>
        </authorList>
    </citation>
    <scope>NUCLEOTIDE SEQUENCE</scope>
</reference>
<name>T1EMR3_HELRO</name>
<accession>T1EMR3</accession>
<evidence type="ECO:0000313" key="2">
    <source>
        <dbReference type="EnsemblMetazoa" id="HelroP158397"/>
    </source>
</evidence>
<dbReference type="EnsemblMetazoa" id="HelroT158397">
    <property type="protein sequence ID" value="HelroP158397"/>
    <property type="gene ID" value="HelroG158397"/>
</dbReference>
<evidence type="ECO:0000313" key="3">
    <source>
        <dbReference type="Proteomes" id="UP000015101"/>
    </source>
</evidence>
<organism evidence="2 3">
    <name type="scientific">Helobdella robusta</name>
    <name type="common">Californian leech</name>
    <dbReference type="NCBI Taxonomy" id="6412"/>
    <lineage>
        <taxon>Eukaryota</taxon>
        <taxon>Metazoa</taxon>
        <taxon>Spiralia</taxon>
        <taxon>Lophotrochozoa</taxon>
        <taxon>Annelida</taxon>
        <taxon>Clitellata</taxon>
        <taxon>Hirudinea</taxon>
        <taxon>Rhynchobdellida</taxon>
        <taxon>Glossiphoniidae</taxon>
        <taxon>Helobdella</taxon>
    </lineage>
</organism>
<dbReference type="EMBL" id="KB095811">
    <property type="protein sequence ID" value="ESO12008.1"/>
    <property type="molecule type" value="Genomic_DNA"/>
</dbReference>